<sequence>MTSKIINKILNVAWIGQGDFGDEAMAYALRKYLQSKGVESITYYHHGQYPSYQGENDLAIKKLHTFNARGFKKKIIDYIKLRSFSSLIIGGGSILHSFNSIKWKLNLIKKMERFTHHKIRSAAVGVSINPFKNSSDEKMCRDFLDHIGLAIFRDDYSYQLAKKLTQNKNLFSSLDTSVYLADQFPGDFANPNRPEDTIGLMFVLNKNKQEFFDKEKHFAKYLKVLNHLLDKNKKVILFTFYLGHDYSDVKLNYKLKKFCQNPDNVELFSFDGDIFATIKKMKQCGYIISMRLHGIIFAYLLQIPFVSLAYDRKNDNFCRSVNYPSQMSFSFDRLNDIQPLINSIDTLLASGRSVYHNVMPVAKASKKVLDNFEKLSKLIQTKL</sequence>
<gene>
    <name evidence="3" type="ORF">A3B87_00125</name>
</gene>
<feature type="domain" description="Polysaccharide pyruvyl transferase" evidence="2">
    <location>
        <begin position="20"/>
        <end position="311"/>
    </location>
</feature>
<keyword evidence="1" id="KW-1133">Transmembrane helix</keyword>
<dbReference type="PANTHER" id="PTHR36836">
    <property type="entry name" value="COLANIC ACID BIOSYNTHESIS PROTEIN WCAK"/>
    <property type="match status" value="1"/>
</dbReference>
<evidence type="ECO:0000259" key="2">
    <source>
        <dbReference type="Pfam" id="PF04230"/>
    </source>
</evidence>
<dbReference type="InterPro" id="IPR007345">
    <property type="entry name" value="Polysacch_pyruvyl_Trfase"/>
</dbReference>
<accession>A0A1F6FN39</accession>
<evidence type="ECO:0000313" key="3">
    <source>
        <dbReference type="EMBL" id="OGG87264.1"/>
    </source>
</evidence>
<keyword evidence="1" id="KW-0812">Transmembrane</keyword>
<keyword evidence="1" id="KW-0472">Membrane</keyword>
<dbReference type="AlphaFoldDB" id="A0A1F6FN39"/>
<name>A0A1F6FN39_9BACT</name>
<evidence type="ECO:0000313" key="4">
    <source>
        <dbReference type="Proteomes" id="UP000179136"/>
    </source>
</evidence>
<dbReference type="STRING" id="1798561.A3B87_00125"/>
<proteinExistence type="predicted"/>
<dbReference type="Pfam" id="PF04230">
    <property type="entry name" value="PS_pyruv_trans"/>
    <property type="match status" value="1"/>
</dbReference>
<feature type="transmembrane region" description="Helical" evidence="1">
    <location>
        <begin position="290"/>
        <end position="310"/>
    </location>
</feature>
<reference evidence="3 4" key="1">
    <citation type="journal article" date="2016" name="Nat. Commun.">
        <title>Thousands of microbial genomes shed light on interconnected biogeochemical processes in an aquifer system.</title>
        <authorList>
            <person name="Anantharaman K."/>
            <person name="Brown C.T."/>
            <person name="Hug L.A."/>
            <person name="Sharon I."/>
            <person name="Castelle C.J."/>
            <person name="Probst A.J."/>
            <person name="Thomas B.C."/>
            <person name="Singh A."/>
            <person name="Wilkins M.J."/>
            <person name="Karaoz U."/>
            <person name="Brodie E.L."/>
            <person name="Williams K.H."/>
            <person name="Hubbard S.S."/>
            <person name="Banfield J.F."/>
        </authorList>
    </citation>
    <scope>NUCLEOTIDE SEQUENCE [LARGE SCALE GENOMIC DNA]</scope>
</reference>
<dbReference type="PANTHER" id="PTHR36836:SF1">
    <property type="entry name" value="COLANIC ACID BIOSYNTHESIS PROTEIN WCAK"/>
    <property type="match status" value="1"/>
</dbReference>
<organism evidence="3 4">
    <name type="scientific">Candidatus Kuenenbacteria bacterium RIFCSPHIGHO2_02_FULL_39_13</name>
    <dbReference type="NCBI Taxonomy" id="1798561"/>
    <lineage>
        <taxon>Bacteria</taxon>
        <taxon>Candidatus Kueneniibacteriota</taxon>
    </lineage>
</organism>
<comment type="caution">
    <text evidence="3">The sequence shown here is derived from an EMBL/GenBank/DDBJ whole genome shotgun (WGS) entry which is preliminary data.</text>
</comment>
<dbReference type="Proteomes" id="UP000179136">
    <property type="component" value="Unassembled WGS sequence"/>
</dbReference>
<evidence type="ECO:0000256" key="1">
    <source>
        <dbReference type="SAM" id="Phobius"/>
    </source>
</evidence>
<protein>
    <recommendedName>
        <fullName evidence="2">Polysaccharide pyruvyl transferase domain-containing protein</fullName>
    </recommendedName>
</protein>
<dbReference type="EMBL" id="MFMW01000017">
    <property type="protein sequence ID" value="OGG87264.1"/>
    <property type="molecule type" value="Genomic_DNA"/>
</dbReference>